<accession>A0A4R1HSM8</accession>
<gene>
    <name evidence="2" type="ORF">EV378_6870</name>
</gene>
<dbReference type="InterPro" id="IPR045677">
    <property type="entry name" value="DUF6197"/>
</dbReference>
<evidence type="ECO:0000313" key="3">
    <source>
        <dbReference type="Proteomes" id="UP000295560"/>
    </source>
</evidence>
<dbReference type="AlphaFoldDB" id="A0A4R1HSM8"/>
<keyword evidence="3" id="KW-1185">Reference proteome</keyword>
<proteinExistence type="predicted"/>
<comment type="caution">
    <text evidence="2">The sequence shown here is derived from an EMBL/GenBank/DDBJ whole genome shotgun (WGS) entry which is preliminary data.</text>
</comment>
<organism evidence="2 3">
    <name type="scientific">Pseudonocardia endophytica</name>
    <dbReference type="NCBI Taxonomy" id="401976"/>
    <lineage>
        <taxon>Bacteria</taxon>
        <taxon>Bacillati</taxon>
        <taxon>Actinomycetota</taxon>
        <taxon>Actinomycetes</taxon>
        <taxon>Pseudonocardiales</taxon>
        <taxon>Pseudonocardiaceae</taxon>
        <taxon>Pseudonocardia</taxon>
    </lineage>
</organism>
<dbReference type="RefSeq" id="WP_132431996.1">
    <property type="nucleotide sequence ID" value="NZ_SMFZ01000002.1"/>
</dbReference>
<reference evidence="2 3" key="1">
    <citation type="submission" date="2019-03" db="EMBL/GenBank/DDBJ databases">
        <title>Sequencing the genomes of 1000 actinobacteria strains.</title>
        <authorList>
            <person name="Klenk H.-P."/>
        </authorList>
    </citation>
    <scope>NUCLEOTIDE SEQUENCE [LARGE SCALE GENOMIC DNA]</scope>
    <source>
        <strain evidence="2 3">DSM 44969</strain>
    </source>
</reference>
<sequence>MAYTTIPTSDPFVPSPVVPAPATTPSEEERTLAILEAARAILERGWLQDGWYRTGPRPLRQRLFGPTPGPDGIDSACLVAAVAVAGHGGGAFTHIDRDSGPAVDRVWESLQEMKRGHHDAPEGAVAPIVRRARMRELVRWNDTPGRTRSEVLGVMDRAISRTILAQMR</sequence>
<dbReference type="EMBL" id="SMFZ01000002">
    <property type="protein sequence ID" value="TCK22859.1"/>
    <property type="molecule type" value="Genomic_DNA"/>
</dbReference>
<dbReference type="OrthoDB" id="3829127at2"/>
<evidence type="ECO:0000313" key="2">
    <source>
        <dbReference type="EMBL" id="TCK22859.1"/>
    </source>
</evidence>
<dbReference type="Proteomes" id="UP000295560">
    <property type="component" value="Unassembled WGS sequence"/>
</dbReference>
<dbReference type="Pfam" id="PF19698">
    <property type="entry name" value="DUF6197"/>
    <property type="match status" value="1"/>
</dbReference>
<protein>
    <submittedName>
        <fullName evidence="2">Uncharacterized protein</fullName>
    </submittedName>
</protein>
<name>A0A4R1HSM8_PSEEN</name>
<feature type="region of interest" description="Disordered" evidence="1">
    <location>
        <begin position="1"/>
        <end position="25"/>
    </location>
</feature>
<evidence type="ECO:0000256" key="1">
    <source>
        <dbReference type="SAM" id="MobiDB-lite"/>
    </source>
</evidence>